<evidence type="ECO:0000256" key="5">
    <source>
        <dbReference type="ARBA" id="ARBA00023136"/>
    </source>
</evidence>
<gene>
    <name evidence="9" type="ORF">BSONL12_01522</name>
</gene>
<evidence type="ECO:0000256" key="1">
    <source>
        <dbReference type="ARBA" id="ARBA00004370"/>
    </source>
</evidence>
<keyword evidence="2" id="KW-0547">Nucleotide-binding</keyword>
<evidence type="ECO:0000313" key="10">
    <source>
        <dbReference type="Proteomes" id="UP000011907"/>
    </source>
</evidence>
<name>M5PA99_9BACI</name>
<dbReference type="InterPro" id="IPR027417">
    <property type="entry name" value="P-loop_NTPase"/>
</dbReference>
<comment type="subcellular location">
    <subcellularLocation>
        <location evidence="1">Membrane</location>
    </subcellularLocation>
</comment>
<feature type="domain" description="Dynamin N-terminal" evidence="8">
    <location>
        <begin position="64"/>
        <end position="218"/>
    </location>
</feature>
<dbReference type="PATRIC" id="fig|1274524.3.peg.332"/>
<reference evidence="9 10" key="1">
    <citation type="journal article" date="2013" name="Genome Announc.">
        <title>Draft Whole-Genome Sequence of Bacillus sonorensis Strain L12, a Source of Nonribosomal Lipopeptides.</title>
        <authorList>
            <person name="Adimpong D.B."/>
            <person name="Sorensen K.I."/>
            <person name="Nielsen D.S."/>
            <person name="Thorsen L."/>
            <person name="Rasmussen T.B."/>
            <person name="Derkx P.M."/>
            <person name="Jespersen L."/>
        </authorList>
    </citation>
    <scope>NUCLEOTIDE SEQUENCE [LARGE SCALE GENOMIC DNA]</scope>
    <source>
        <strain evidence="9 10">L12</strain>
    </source>
</reference>
<evidence type="ECO:0000313" key="9">
    <source>
        <dbReference type="EMBL" id="EME76419.1"/>
    </source>
</evidence>
<feature type="coiled-coil region" evidence="6">
    <location>
        <begin position="478"/>
        <end position="534"/>
    </location>
</feature>
<proteinExistence type="predicted"/>
<dbReference type="Pfam" id="PF00350">
    <property type="entry name" value="Dynamin_N"/>
    <property type="match status" value="2"/>
</dbReference>
<dbReference type="eggNOG" id="COG0699">
    <property type="taxonomic scope" value="Bacteria"/>
</dbReference>
<evidence type="ECO:0000256" key="2">
    <source>
        <dbReference type="ARBA" id="ARBA00022741"/>
    </source>
</evidence>
<evidence type="ECO:0000259" key="8">
    <source>
        <dbReference type="Pfam" id="PF00350"/>
    </source>
</evidence>
<comment type="caution">
    <text evidence="9">The sequence shown here is derived from an EMBL/GenBank/DDBJ whole genome shotgun (WGS) entry which is preliminary data.</text>
</comment>
<keyword evidence="6" id="KW-0175">Coiled coil</keyword>
<keyword evidence="3" id="KW-0378">Hydrolase</keyword>
<dbReference type="GO" id="GO:0005525">
    <property type="term" value="F:GTP binding"/>
    <property type="evidence" value="ECO:0007669"/>
    <property type="project" value="UniProtKB-KW"/>
</dbReference>
<dbReference type="SUPFAM" id="SSF52540">
    <property type="entry name" value="P-loop containing nucleoside triphosphate hydrolases"/>
    <property type="match status" value="2"/>
</dbReference>
<dbReference type="InterPro" id="IPR045063">
    <property type="entry name" value="Dynamin_N"/>
</dbReference>
<feature type="region of interest" description="Disordered" evidence="7">
    <location>
        <begin position="545"/>
        <end position="587"/>
    </location>
</feature>
<dbReference type="GO" id="GO:0003924">
    <property type="term" value="F:GTPase activity"/>
    <property type="evidence" value="ECO:0007669"/>
    <property type="project" value="InterPro"/>
</dbReference>
<feature type="domain" description="Dynamin N-terminal" evidence="8">
    <location>
        <begin position="630"/>
        <end position="853"/>
    </location>
</feature>
<dbReference type="PANTHER" id="PTHR10465:SF0">
    <property type="entry name" value="SARCALUMENIN"/>
    <property type="match status" value="1"/>
</dbReference>
<evidence type="ECO:0000256" key="4">
    <source>
        <dbReference type="ARBA" id="ARBA00023134"/>
    </source>
</evidence>
<sequence>MGKGTASSTTLQKGVRLMAHVNTKDELKRRAGAVFKELKKNGDEKRAEQLASVIQKWARKEVYIALCGHYSAGKSSLVNALLQEHVLPTSPIPTSANLVLVRRGETKTALHTTDGKYALIKGAYDKEKVQAYCKDGSQIEMVEIEGDFPGIAPHAVLIDTPGIDSTDDAHFLSASSILHQADALFYVVHYNHVHSEENVNFLRSIREKIPNIYFIVNQIDRHDESETGFQTYKKQVLDMLQREGIKADHLFFTSVTETDHPLNEFNRLRKKLTELQQQTEQQLRGYTEQKVIALISEHTEMLMSDEDSSLSDETSALSEKVRTLKAELSESPVMVKQAEEQIKKEIQTIIQNANLTPFDMRELAKFYLESNEKNFKKGFLFSKAKTAEEKQRRKDAFLRDINKRIQAEIDWHIIEAFKTFANRFGVKSDDFLSDVLQFATKVGEPHLLKSLKNGAALSSEYVLNYTKELAESIRREAKACAQNLIEQFTHLLRRKEEQRLTVVKNEYEEGKTKLAELNYRLAAQQNSYEKANRLWDHWENGGGDVPEEDWYEPKKKEWQNPLETKQPDDSIRHQDDNTPESGGIGKRSVSEYMDRFLRLARDLEDVPVLQKQRKAFLAKTERLHSRRFTIALFGAFSSGKSSFANALCGQKVLPSSPTPTTATINKITEPTDEKQNGTADVAFKTEEEITAELNQLLDGKMSGAKGATFSEKLEHLLRKGKLHQDERPAVEHVLSAYQRFQHYIVNQDVCTISSGELHPYVADEETACAVREVTVYLHTPVTNKGITIVDTPGASSINKRHTELAFQYMKNADALLYLTYYQHAFSRADRSFLRKLGLIKDAFGMDKMFFILNAADLAGSAEELESVEHYVRGELSKEGIKHPHIYHVSSKQELSGTTAPFNEFSRFRKDLSEFIENGLAKAAVDQLIHEGKTLCETVFQLRRSLHRSAKETEAEKERIAKAYEAASSAIAETKAGTYIVQMTEKDIEEQFYYIRQRLSFYAYDLFKAAIHPGLQNGNWQENLQQALKSVLKEYEFEFLQELKALDIRIENMMVKYADEQWGAALQQKLEGNPYFSVHLKAEPPKAGGAVADGVSAEEAVFREELKTFKSPKAFFQQNGKARLVESLTSKLSSITDEWIQHEKQTFLSRSRKNADVLQEKSFQNAMDQLAEQKEVYFHEPVNKTDGETIEKAYAAAKEWLRDIES</sequence>
<feature type="compositionally biased region" description="Basic and acidic residues" evidence="7">
    <location>
        <begin position="565"/>
        <end position="576"/>
    </location>
</feature>
<dbReference type="AlphaFoldDB" id="M5PA99"/>
<dbReference type="Proteomes" id="UP000011907">
    <property type="component" value="Unassembled WGS sequence"/>
</dbReference>
<protein>
    <submittedName>
        <fullName evidence="9">Dynamin</fullName>
    </submittedName>
</protein>
<organism evidence="9 10">
    <name type="scientific">Bacillus sonorensis L12</name>
    <dbReference type="NCBI Taxonomy" id="1274524"/>
    <lineage>
        <taxon>Bacteria</taxon>
        <taxon>Bacillati</taxon>
        <taxon>Bacillota</taxon>
        <taxon>Bacilli</taxon>
        <taxon>Bacillales</taxon>
        <taxon>Bacillaceae</taxon>
        <taxon>Bacillus</taxon>
    </lineage>
</organism>
<dbReference type="Gene3D" id="3.40.50.300">
    <property type="entry name" value="P-loop containing nucleotide triphosphate hydrolases"/>
    <property type="match status" value="2"/>
</dbReference>
<accession>M5PA99</accession>
<dbReference type="InterPro" id="IPR027094">
    <property type="entry name" value="Mitofusin_fam"/>
</dbReference>
<dbReference type="GO" id="GO:0016020">
    <property type="term" value="C:membrane"/>
    <property type="evidence" value="ECO:0007669"/>
    <property type="project" value="UniProtKB-SubCell"/>
</dbReference>
<feature type="coiled-coil region" evidence="6">
    <location>
        <begin position="262"/>
        <end position="289"/>
    </location>
</feature>
<evidence type="ECO:0000256" key="3">
    <source>
        <dbReference type="ARBA" id="ARBA00022801"/>
    </source>
</evidence>
<evidence type="ECO:0000256" key="7">
    <source>
        <dbReference type="SAM" id="MobiDB-lite"/>
    </source>
</evidence>
<dbReference type="EMBL" id="AOFM01000002">
    <property type="protein sequence ID" value="EME76419.1"/>
    <property type="molecule type" value="Genomic_DNA"/>
</dbReference>
<dbReference type="PANTHER" id="PTHR10465">
    <property type="entry name" value="TRANSMEMBRANE GTPASE FZO1"/>
    <property type="match status" value="1"/>
</dbReference>
<dbReference type="STRING" id="1274524.BSONL12_01522"/>
<evidence type="ECO:0000256" key="6">
    <source>
        <dbReference type="SAM" id="Coils"/>
    </source>
</evidence>
<dbReference type="CDD" id="cd09912">
    <property type="entry name" value="DLP_2"/>
    <property type="match status" value="2"/>
</dbReference>
<keyword evidence="4" id="KW-0342">GTP-binding</keyword>
<keyword evidence="5" id="KW-0472">Membrane</keyword>